<evidence type="ECO:0000256" key="1">
    <source>
        <dbReference type="ARBA" id="ARBA00004370"/>
    </source>
</evidence>
<evidence type="ECO:0000256" key="4">
    <source>
        <dbReference type="ARBA" id="ARBA00023136"/>
    </source>
</evidence>
<gene>
    <name evidence="7" type="ORF">MB2181_02820</name>
</gene>
<comment type="subcellular location">
    <subcellularLocation>
        <location evidence="1">Membrane</location>
    </subcellularLocation>
</comment>
<dbReference type="OrthoDB" id="5797290at2"/>
<dbReference type="GO" id="GO:0016020">
    <property type="term" value="C:membrane"/>
    <property type="evidence" value="ECO:0007669"/>
    <property type="project" value="UniProtKB-SubCell"/>
</dbReference>
<evidence type="ECO:0000256" key="3">
    <source>
        <dbReference type="ARBA" id="ARBA00022989"/>
    </source>
</evidence>
<dbReference type="InterPro" id="IPR025423">
    <property type="entry name" value="TMEM205-like"/>
</dbReference>
<evidence type="ECO:0000313" key="8">
    <source>
        <dbReference type="Proteomes" id="UP000054262"/>
    </source>
</evidence>
<organism evidence="7 8">
    <name type="scientific">Methylophilales bacterium HTCC2181</name>
    <dbReference type="NCBI Taxonomy" id="383631"/>
    <lineage>
        <taxon>Bacteria</taxon>
        <taxon>Pseudomonadati</taxon>
        <taxon>Pseudomonadota</taxon>
        <taxon>Betaproteobacteria</taxon>
        <taxon>Nitrosomonadales</taxon>
        <taxon>OM43 clade</taxon>
    </lineage>
</organism>
<keyword evidence="2 5" id="KW-0812">Transmembrane</keyword>
<evidence type="ECO:0000313" key="7">
    <source>
        <dbReference type="EMBL" id="EAV46971.1"/>
    </source>
</evidence>
<proteinExistence type="predicted"/>
<evidence type="ECO:0000256" key="2">
    <source>
        <dbReference type="ARBA" id="ARBA00022692"/>
    </source>
</evidence>
<protein>
    <recommendedName>
        <fullName evidence="6">TMEM205-like domain-containing protein</fullName>
    </recommendedName>
</protein>
<dbReference type="Proteomes" id="UP000054262">
    <property type="component" value="Unassembled WGS sequence"/>
</dbReference>
<evidence type="ECO:0000259" key="6">
    <source>
        <dbReference type="Pfam" id="PF13664"/>
    </source>
</evidence>
<reference evidence="7 8" key="1">
    <citation type="submission" date="2006-11" db="EMBL/GenBank/DDBJ databases">
        <authorList>
            <person name="Giovannoni S."/>
            <person name="Vergin K."/>
            <person name="Ferriera S."/>
            <person name="Johnson J."/>
            <person name="Kravitz S."/>
            <person name="Beeson K."/>
            <person name="Sutton G."/>
            <person name="Rogers Y.-H."/>
            <person name="Friedman R."/>
            <person name="Frazier M."/>
            <person name="Venter J.C."/>
        </authorList>
    </citation>
    <scope>NUCLEOTIDE SEQUENCE [LARGE SCALE GENOMIC DNA]</scope>
    <source>
        <strain evidence="7 8">HTCC2181</strain>
    </source>
</reference>
<keyword evidence="3 5" id="KW-1133">Transmembrane helix</keyword>
<dbReference type="Pfam" id="PF13664">
    <property type="entry name" value="DUF4149"/>
    <property type="match status" value="1"/>
</dbReference>
<evidence type="ECO:0000256" key="5">
    <source>
        <dbReference type="SAM" id="Phobius"/>
    </source>
</evidence>
<comment type="caution">
    <text evidence="7">The sequence shown here is derived from an EMBL/GenBank/DDBJ whole genome shotgun (WGS) entry which is preliminary data.</text>
</comment>
<dbReference type="EMBL" id="AAUX01000001">
    <property type="protein sequence ID" value="EAV46971.1"/>
    <property type="molecule type" value="Genomic_DNA"/>
</dbReference>
<sequence length="148" mass="16733">MENLFNKLSFVITSVWVGSLWSMLMVTSVLFNKIPSTYIAGALASDMFKFINYFGLFASGIIIFAGFKSYGVRVMKKAFLWITLFILLLVIISFFGIHPLLETLKVEALPREVMESVFADRYSSWHGIASAGYLLQCILGILLLIKMR</sequence>
<keyword evidence="4 5" id="KW-0472">Membrane</keyword>
<keyword evidence="8" id="KW-1185">Reference proteome</keyword>
<feature type="transmembrane region" description="Helical" evidence="5">
    <location>
        <begin position="7"/>
        <end position="30"/>
    </location>
</feature>
<feature type="transmembrane region" description="Helical" evidence="5">
    <location>
        <begin position="79"/>
        <end position="101"/>
    </location>
</feature>
<name>A0P611_9PROT</name>
<dbReference type="AlphaFoldDB" id="A0P611"/>
<feature type="transmembrane region" description="Helical" evidence="5">
    <location>
        <begin position="50"/>
        <end position="67"/>
    </location>
</feature>
<accession>A0P611</accession>
<feature type="transmembrane region" description="Helical" evidence="5">
    <location>
        <begin position="124"/>
        <end position="145"/>
    </location>
</feature>
<feature type="domain" description="TMEM205-like" evidence="6">
    <location>
        <begin position="13"/>
        <end position="107"/>
    </location>
</feature>